<dbReference type="Proteomes" id="UP001365542">
    <property type="component" value="Unassembled WGS sequence"/>
</dbReference>
<sequence length="164" mass="18754">MRHSYGQSVCVRFDPSIHDTKDRVWDESEDIWRANNQMAWLIRKGDNMKVGSILTQGIYISVRESTLKSKGTYTFSIKLWYNGDQRPPRRKEDNVNALAAVDFDLESARILALKKTRANPADGSLWHDVTLSMRLELHSTELTFSAALGDEVVGITRTEYVQSF</sequence>
<organism evidence="1 2">
    <name type="scientific">Orbilia ellipsospora</name>
    <dbReference type="NCBI Taxonomy" id="2528407"/>
    <lineage>
        <taxon>Eukaryota</taxon>
        <taxon>Fungi</taxon>
        <taxon>Dikarya</taxon>
        <taxon>Ascomycota</taxon>
        <taxon>Pezizomycotina</taxon>
        <taxon>Orbiliomycetes</taxon>
        <taxon>Orbiliales</taxon>
        <taxon>Orbiliaceae</taxon>
        <taxon>Orbilia</taxon>
    </lineage>
</organism>
<reference evidence="1 2" key="1">
    <citation type="submission" date="2019-10" db="EMBL/GenBank/DDBJ databases">
        <authorList>
            <person name="Palmer J.M."/>
        </authorList>
    </citation>
    <scope>NUCLEOTIDE SEQUENCE [LARGE SCALE GENOMIC DNA]</scope>
    <source>
        <strain evidence="1 2">TWF694</strain>
    </source>
</reference>
<accession>A0AAV9X8K7</accession>
<keyword evidence="2" id="KW-1185">Reference proteome</keyword>
<name>A0AAV9X8K7_9PEZI</name>
<comment type="caution">
    <text evidence="1">The sequence shown here is derived from an EMBL/GenBank/DDBJ whole genome shotgun (WGS) entry which is preliminary data.</text>
</comment>
<dbReference type="EMBL" id="JAVHJO010000007">
    <property type="protein sequence ID" value="KAK6538418.1"/>
    <property type="molecule type" value="Genomic_DNA"/>
</dbReference>
<proteinExistence type="predicted"/>
<dbReference type="AlphaFoldDB" id="A0AAV9X8K7"/>
<evidence type="ECO:0000313" key="1">
    <source>
        <dbReference type="EMBL" id="KAK6538418.1"/>
    </source>
</evidence>
<protein>
    <submittedName>
        <fullName evidence="1">Uncharacterized protein</fullName>
    </submittedName>
</protein>
<gene>
    <name evidence="1" type="ORF">TWF694_010003</name>
</gene>
<evidence type="ECO:0000313" key="2">
    <source>
        <dbReference type="Proteomes" id="UP001365542"/>
    </source>
</evidence>